<evidence type="ECO:0000256" key="9">
    <source>
        <dbReference type="PIRSR" id="PIRSR001589-2"/>
    </source>
</evidence>
<dbReference type="PANTHER" id="PTHR43284">
    <property type="entry name" value="ASPARAGINE SYNTHETASE (GLUTAMINE-HYDROLYZING)"/>
    <property type="match status" value="1"/>
</dbReference>
<dbReference type="GO" id="GO:0005524">
    <property type="term" value="F:ATP binding"/>
    <property type="evidence" value="ECO:0007669"/>
    <property type="project" value="UniProtKB-KW"/>
</dbReference>
<evidence type="ECO:0000313" key="11">
    <source>
        <dbReference type="EMBL" id="BBP42943.1"/>
    </source>
</evidence>
<comment type="catalytic activity">
    <reaction evidence="7">
        <text>L-aspartate + L-glutamine + ATP + H2O = L-asparagine + L-glutamate + AMP + diphosphate + H(+)</text>
        <dbReference type="Rhea" id="RHEA:12228"/>
        <dbReference type="ChEBI" id="CHEBI:15377"/>
        <dbReference type="ChEBI" id="CHEBI:15378"/>
        <dbReference type="ChEBI" id="CHEBI:29985"/>
        <dbReference type="ChEBI" id="CHEBI:29991"/>
        <dbReference type="ChEBI" id="CHEBI:30616"/>
        <dbReference type="ChEBI" id="CHEBI:33019"/>
        <dbReference type="ChEBI" id="CHEBI:58048"/>
        <dbReference type="ChEBI" id="CHEBI:58359"/>
        <dbReference type="ChEBI" id="CHEBI:456215"/>
        <dbReference type="EC" id="6.3.5.4"/>
    </reaction>
</comment>
<feature type="binding site" evidence="9">
    <location>
        <begin position="390"/>
        <end position="391"/>
    </location>
    <ligand>
        <name>ATP</name>
        <dbReference type="ChEBI" id="CHEBI:30616"/>
    </ligand>
</feature>
<dbReference type="PANTHER" id="PTHR43284:SF1">
    <property type="entry name" value="ASPARAGINE SYNTHETASE"/>
    <property type="match status" value="1"/>
</dbReference>
<dbReference type="InterPro" id="IPR014729">
    <property type="entry name" value="Rossmann-like_a/b/a_fold"/>
</dbReference>
<evidence type="ECO:0000256" key="5">
    <source>
        <dbReference type="ARBA" id="ARBA00022840"/>
    </source>
</evidence>
<dbReference type="NCBIfam" id="TIGR01536">
    <property type="entry name" value="asn_synth_AEB"/>
    <property type="match status" value="1"/>
</dbReference>
<evidence type="ECO:0000256" key="8">
    <source>
        <dbReference type="PIRSR" id="PIRSR001589-1"/>
    </source>
</evidence>
<evidence type="ECO:0000256" key="3">
    <source>
        <dbReference type="ARBA" id="ARBA00012737"/>
    </source>
</evidence>
<dbReference type="GO" id="GO:0004066">
    <property type="term" value="F:asparagine synthase (glutamine-hydrolyzing) activity"/>
    <property type="evidence" value="ECO:0007669"/>
    <property type="project" value="UniProtKB-EC"/>
</dbReference>
<gene>
    <name evidence="11" type="primary">asnB</name>
    <name evidence="11" type="ORF">THMIRHAT_06890</name>
</gene>
<dbReference type="InterPro" id="IPR001962">
    <property type="entry name" value="Asn_synthase"/>
</dbReference>
<dbReference type="PROSITE" id="PS51278">
    <property type="entry name" value="GATASE_TYPE_2"/>
    <property type="match status" value="1"/>
</dbReference>
<dbReference type="Proteomes" id="UP000501466">
    <property type="component" value="Chromosome"/>
</dbReference>
<dbReference type="RefSeq" id="WP_173290793.1">
    <property type="nucleotide sequence ID" value="NZ_AP021888.1"/>
</dbReference>
<evidence type="ECO:0000256" key="4">
    <source>
        <dbReference type="ARBA" id="ARBA00022741"/>
    </source>
</evidence>
<dbReference type="Gene3D" id="3.40.50.620">
    <property type="entry name" value="HUPs"/>
    <property type="match status" value="1"/>
</dbReference>
<dbReference type="NCBIfam" id="TIGR03104">
    <property type="entry name" value="trio_amidotrans"/>
    <property type="match status" value="1"/>
</dbReference>
<dbReference type="InterPro" id="IPR017932">
    <property type="entry name" value="GATase_2_dom"/>
</dbReference>
<dbReference type="GO" id="GO:0005829">
    <property type="term" value="C:cytosol"/>
    <property type="evidence" value="ECO:0007669"/>
    <property type="project" value="TreeGrafter"/>
</dbReference>
<feature type="domain" description="Glutamine amidotransferase type-2" evidence="10">
    <location>
        <begin position="2"/>
        <end position="215"/>
    </location>
</feature>
<dbReference type="CDD" id="cd01991">
    <property type="entry name" value="Asn_synthase_B_C"/>
    <property type="match status" value="1"/>
</dbReference>
<dbReference type="InterPro" id="IPR033738">
    <property type="entry name" value="AsnB_N"/>
</dbReference>
<feature type="active site" description="For GATase activity" evidence="8">
    <location>
        <position position="2"/>
    </location>
</feature>
<dbReference type="SUPFAM" id="SSF52402">
    <property type="entry name" value="Adenine nucleotide alpha hydrolases-like"/>
    <property type="match status" value="1"/>
</dbReference>
<proteinExistence type="inferred from homology"/>
<dbReference type="KEGG" id="tzo:THMIRHAT_06890"/>
<evidence type="ECO:0000256" key="2">
    <source>
        <dbReference type="ARBA" id="ARBA00005752"/>
    </source>
</evidence>
<dbReference type="EC" id="6.3.5.4" evidence="3"/>
<evidence type="ECO:0000259" key="10">
    <source>
        <dbReference type="PROSITE" id="PS51278"/>
    </source>
</evidence>
<evidence type="ECO:0000256" key="6">
    <source>
        <dbReference type="ARBA" id="ARBA00022962"/>
    </source>
</evidence>
<evidence type="ECO:0000313" key="12">
    <source>
        <dbReference type="Proteomes" id="UP000501466"/>
    </source>
</evidence>
<feature type="binding site" evidence="9">
    <location>
        <position position="287"/>
    </location>
    <ligand>
        <name>ATP</name>
        <dbReference type="ChEBI" id="CHEBI:30616"/>
    </ligand>
</feature>
<keyword evidence="8" id="KW-0028">Amino-acid biosynthesis</keyword>
<reference evidence="12" key="1">
    <citation type="submission" date="2019-11" db="EMBL/GenBank/DDBJ databases">
        <title>Isolation and characterization of two novel species in the genus Thiomicrorhabdus.</title>
        <authorList>
            <person name="Mochizuki J."/>
            <person name="Kojima H."/>
            <person name="Fukui M."/>
        </authorList>
    </citation>
    <scope>NUCLEOTIDE SEQUENCE [LARGE SCALE GENOMIC DNA]</scope>
    <source>
        <strain evidence="12">AkT22</strain>
    </source>
</reference>
<keyword evidence="6 8" id="KW-0315">Glutamine amidotransferase</keyword>
<keyword evidence="5 9" id="KW-0067">ATP-binding</keyword>
<keyword evidence="8" id="KW-0061">Asparagine biosynthesis</keyword>
<dbReference type="EMBL" id="AP021888">
    <property type="protein sequence ID" value="BBP42943.1"/>
    <property type="molecule type" value="Genomic_DNA"/>
</dbReference>
<dbReference type="GO" id="GO:0006529">
    <property type="term" value="P:asparagine biosynthetic process"/>
    <property type="evidence" value="ECO:0007669"/>
    <property type="project" value="UniProtKB-KW"/>
</dbReference>
<protein>
    <recommendedName>
        <fullName evidence="3">asparagine synthase (glutamine-hydrolyzing)</fullName>
        <ecNumber evidence="3">6.3.5.4</ecNumber>
    </recommendedName>
</protein>
<dbReference type="AlphaFoldDB" id="A0A6F8PLF3"/>
<evidence type="ECO:0000256" key="7">
    <source>
        <dbReference type="ARBA" id="ARBA00048741"/>
    </source>
</evidence>
<keyword evidence="4 9" id="KW-0547">Nucleotide-binding</keyword>
<comment type="pathway">
    <text evidence="1">Amino-acid biosynthesis; L-asparagine biosynthesis; L-asparagine from L-aspartate (L-Gln route): step 1/1.</text>
</comment>
<sequence length="624" mass="70063">MCGICGEIFWSGQSANAADLAPMLKALEKRGPDDGGTWQQDQVALGHRRLAIIDLSEGGHQPMVDGELTLVFNGCIYNYQALTAELIELGQTFQSHSDTEVILKAYRQWGMDCVTRFEGMFAFAIWDDYNQQLLMARDRMGIKPLYYAPLDKGLVFASNTQAILASSQRPNIDTSIDPVGLHHQFTLHGVIPAPHTILKGIRKLEPGHWLIVNPDGQMFKKRYWFLEAKRPQSELKNNQHPEGHQAWSKFGLSEASTEADWIEALHQALKQAVHKRLTAADVPVGVLLSGGLDSSLIVALLAEAGVKNIRTFSIGFEDVPEEKGSEFEYSDLVVERYQTEHKKYLIENAQVLPRLQDAVDQMSEPMFGQDAVAFYLLSEQVSQDVKVVMSGQGADEVFAGYFWYPQMAASFAQAKPGDALVDHFAPFYFDRSHAEWLSMVQPEYHIEDVTRLAINDLLQEPGADSFIDRVLRLDTTTLIVDDPVKRVDNMTMAWGLEARVPFLDHTLVELAMAAPESLKLKDFKFFLKQIARGIVPDEVIDRPKGYFPMPALKFVRGAFYEYMRNILTSPAAKARGIFNEAYIENLLANPDAPESFTAIQGSKLWHAALLELWLQRHVDAGETV</sequence>
<dbReference type="Gene3D" id="3.60.20.10">
    <property type="entry name" value="Glutamine Phosphoribosylpyrophosphate, subunit 1, domain 1"/>
    <property type="match status" value="1"/>
</dbReference>
<accession>A0A6F8PLF3</accession>
<dbReference type="InterPro" id="IPR029055">
    <property type="entry name" value="Ntn_hydrolases_N"/>
</dbReference>
<dbReference type="Pfam" id="PF00733">
    <property type="entry name" value="Asn_synthase"/>
    <property type="match status" value="1"/>
</dbReference>
<feature type="binding site" evidence="9">
    <location>
        <position position="98"/>
    </location>
    <ligand>
        <name>L-glutamine</name>
        <dbReference type="ChEBI" id="CHEBI:58359"/>
    </ligand>
</feature>
<evidence type="ECO:0000256" key="1">
    <source>
        <dbReference type="ARBA" id="ARBA00005187"/>
    </source>
</evidence>
<name>A0A6F8PLF3_9GAMM</name>
<dbReference type="SUPFAM" id="SSF56235">
    <property type="entry name" value="N-terminal nucleophile aminohydrolases (Ntn hydrolases)"/>
    <property type="match status" value="1"/>
</dbReference>
<dbReference type="InterPro" id="IPR006426">
    <property type="entry name" value="Asn_synth_AEB"/>
</dbReference>
<organism evidence="11 12">
    <name type="scientific">Thiosulfativibrio zosterae</name>
    <dbReference type="NCBI Taxonomy" id="2675053"/>
    <lineage>
        <taxon>Bacteria</taxon>
        <taxon>Pseudomonadati</taxon>
        <taxon>Pseudomonadota</taxon>
        <taxon>Gammaproteobacteria</taxon>
        <taxon>Thiotrichales</taxon>
        <taxon>Piscirickettsiaceae</taxon>
        <taxon>Thiosulfativibrio</taxon>
    </lineage>
</organism>
<comment type="similarity">
    <text evidence="2">Belongs to the asparagine synthetase family.</text>
</comment>
<dbReference type="Pfam" id="PF13522">
    <property type="entry name" value="GATase_6"/>
    <property type="match status" value="1"/>
</dbReference>
<dbReference type="CDD" id="cd00712">
    <property type="entry name" value="AsnB"/>
    <property type="match status" value="1"/>
</dbReference>
<dbReference type="PIRSF" id="PIRSF001589">
    <property type="entry name" value="Asn_synthetase_glu-h"/>
    <property type="match status" value="1"/>
</dbReference>
<keyword evidence="12" id="KW-1185">Reference proteome</keyword>
<dbReference type="InterPro" id="IPR051786">
    <property type="entry name" value="ASN_synthetase/amidase"/>
</dbReference>
<feature type="binding site" evidence="9">
    <location>
        <position position="314"/>
    </location>
    <ligand>
        <name>ATP</name>
        <dbReference type="ChEBI" id="CHEBI:30616"/>
    </ligand>
</feature>
<dbReference type="InterPro" id="IPR017535">
    <property type="entry name" value="Asparagine_synth"/>
</dbReference>